<accession>A0A915KBB3</accession>
<reference evidence="2" key="1">
    <citation type="submission" date="2022-11" db="UniProtKB">
        <authorList>
            <consortium name="WormBaseParasite"/>
        </authorList>
    </citation>
    <scope>IDENTIFICATION</scope>
</reference>
<organism evidence="1 2">
    <name type="scientific">Romanomermis culicivorax</name>
    <name type="common">Nematode worm</name>
    <dbReference type="NCBI Taxonomy" id="13658"/>
    <lineage>
        <taxon>Eukaryota</taxon>
        <taxon>Metazoa</taxon>
        <taxon>Ecdysozoa</taxon>
        <taxon>Nematoda</taxon>
        <taxon>Enoplea</taxon>
        <taxon>Dorylaimia</taxon>
        <taxon>Mermithida</taxon>
        <taxon>Mermithoidea</taxon>
        <taxon>Mermithidae</taxon>
        <taxon>Romanomermis</taxon>
    </lineage>
</organism>
<protein>
    <submittedName>
        <fullName evidence="2">Uncharacterized protein</fullName>
    </submittedName>
</protein>
<evidence type="ECO:0000313" key="1">
    <source>
        <dbReference type="Proteomes" id="UP000887565"/>
    </source>
</evidence>
<name>A0A915KBB3_ROMCU</name>
<proteinExistence type="predicted"/>
<sequence>MQGCAVGGSPLLPAGATHVTTGFISTGVIFHESKRQKYLLFTKNANNMEIAAIIGDENFDLLTRILSSIFQPFVQIGPAIFQQIGRFYWEKFAKYRKNSPKFHEDLDCFCNRMVLGPNVRYCASESEFDLFLRKFLIPSIELLHEIKDKIIENEAVIELKDMLTAVSESGSIAGFKYRKDKSCTNTFNCLVMNSATELDSGSDY</sequence>
<dbReference type="WBParaSite" id="nRc.2.0.1.t35209-RA">
    <property type="protein sequence ID" value="nRc.2.0.1.t35209-RA"/>
    <property type="gene ID" value="nRc.2.0.1.g35209"/>
</dbReference>
<dbReference type="AlphaFoldDB" id="A0A915KBB3"/>
<dbReference type="Proteomes" id="UP000887565">
    <property type="component" value="Unplaced"/>
</dbReference>
<keyword evidence="1" id="KW-1185">Reference proteome</keyword>
<evidence type="ECO:0000313" key="2">
    <source>
        <dbReference type="WBParaSite" id="nRc.2.0.1.t35209-RA"/>
    </source>
</evidence>